<protein>
    <submittedName>
        <fullName evidence="2">Uncharacterized protein</fullName>
    </submittedName>
</protein>
<proteinExistence type="predicted"/>
<sequence>MPQDLIVTMPRCQEVLLIRDVSVKQARRLSEHGDDESEYGGVDDGQSDISFPSIDDLLRLPVKHKDAASNIVITAGRQPRVFSYATVSPDTTATTLYNQSVVGGAGPPSSRM</sequence>
<gene>
    <name evidence="2" type="ORF">B0T25DRAFT_629567</name>
</gene>
<keyword evidence="3" id="KW-1185">Reference proteome</keyword>
<name>A0AAJ0MIM3_9PEZI</name>
<dbReference type="Proteomes" id="UP001275084">
    <property type="component" value="Unassembled WGS sequence"/>
</dbReference>
<evidence type="ECO:0000256" key="1">
    <source>
        <dbReference type="SAM" id="MobiDB-lite"/>
    </source>
</evidence>
<feature type="region of interest" description="Disordered" evidence="1">
    <location>
        <begin position="27"/>
        <end position="47"/>
    </location>
</feature>
<accession>A0AAJ0MIM3</accession>
<reference evidence="2" key="2">
    <citation type="submission" date="2023-06" db="EMBL/GenBank/DDBJ databases">
        <authorList>
            <consortium name="Lawrence Berkeley National Laboratory"/>
            <person name="Haridas S."/>
            <person name="Hensen N."/>
            <person name="Bonometti L."/>
            <person name="Westerberg I."/>
            <person name="Brannstrom I.O."/>
            <person name="Guillou S."/>
            <person name="Cros-Aarteil S."/>
            <person name="Calhoun S."/>
            <person name="Kuo A."/>
            <person name="Mondo S."/>
            <person name="Pangilinan J."/>
            <person name="Riley R."/>
            <person name="Labutti K."/>
            <person name="Andreopoulos B."/>
            <person name="Lipzen A."/>
            <person name="Chen C."/>
            <person name="Yanf M."/>
            <person name="Daum C."/>
            <person name="Ng V."/>
            <person name="Clum A."/>
            <person name="Steindorff A."/>
            <person name="Ohm R."/>
            <person name="Martin F."/>
            <person name="Silar P."/>
            <person name="Natvig D."/>
            <person name="Lalanne C."/>
            <person name="Gautier V."/>
            <person name="Ament-Velasquez S.L."/>
            <person name="Kruys A."/>
            <person name="Hutchinson M.I."/>
            <person name="Powell A.J."/>
            <person name="Barry K."/>
            <person name="Miller A.N."/>
            <person name="Grigoriev I.V."/>
            <person name="Debuchy R."/>
            <person name="Gladieux P."/>
            <person name="Thoren M.H."/>
            <person name="Johannesson H."/>
        </authorList>
    </citation>
    <scope>NUCLEOTIDE SEQUENCE</scope>
    <source>
        <strain evidence="2">CBS 955.72</strain>
    </source>
</reference>
<organism evidence="2 3">
    <name type="scientific">Lasiosphaeria hispida</name>
    <dbReference type="NCBI Taxonomy" id="260671"/>
    <lineage>
        <taxon>Eukaryota</taxon>
        <taxon>Fungi</taxon>
        <taxon>Dikarya</taxon>
        <taxon>Ascomycota</taxon>
        <taxon>Pezizomycotina</taxon>
        <taxon>Sordariomycetes</taxon>
        <taxon>Sordariomycetidae</taxon>
        <taxon>Sordariales</taxon>
        <taxon>Lasiosphaeriaceae</taxon>
        <taxon>Lasiosphaeria</taxon>
    </lineage>
</organism>
<comment type="caution">
    <text evidence="2">The sequence shown here is derived from an EMBL/GenBank/DDBJ whole genome shotgun (WGS) entry which is preliminary data.</text>
</comment>
<dbReference type="AlphaFoldDB" id="A0AAJ0MIM3"/>
<reference evidence="2" key="1">
    <citation type="journal article" date="2023" name="Mol. Phylogenet. Evol.">
        <title>Genome-scale phylogeny and comparative genomics of the fungal order Sordariales.</title>
        <authorList>
            <person name="Hensen N."/>
            <person name="Bonometti L."/>
            <person name="Westerberg I."/>
            <person name="Brannstrom I.O."/>
            <person name="Guillou S."/>
            <person name="Cros-Aarteil S."/>
            <person name="Calhoun S."/>
            <person name="Haridas S."/>
            <person name="Kuo A."/>
            <person name="Mondo S."/>
            <person name="Pangilinan J."/>
            <person name="Riley R."/>
            <person name="LaButti K."/>
            <person name="Andreopoulos B."/>
            <person name="Lipzen A."/>
            <person name="Chen C."/>
            <person name="Yan M."/>
            <person name="Daum C."/>
            <person name="Ng V."/>
            <person name="Clum A."/>
            <person name="Steindorff A."/>
            <person name="Ohm R.A."/>
            <person name="Martin F."/>
            <person name="Silar P."/>
            <person name="Natvig D.O."/>
            <person name="Lalanne C."/>
            <person name="Gautier V."/>
            <person name="Ament-Velasquez S.L."/>
            <person name="Kruys A."/>
            <person name="Hutchinson M.I."/>
            <person name="Powell A.J."/>
            <person name="Barry K."/>
            <person name="Miller A.N."/>
            <person name="Grigoriev I.V."/>
            <person name="Debuchy R."/>
            <person name="Gladieux P."/>
            <person name="Hiltunen Thoren M."/>
            <person name="Johannesson H."/>
        </authorList>
    </citation>
    <scope>NUCLEOTIDE SEQUENCE</scope>
    <source>
        <strain evidence="2">CBS 955.72</strain>
    </source>
</reference>
<evidence type="ECO:0000313" key="3">
    <source>
        <dbReference type="Proteomes" id="UP001275084"/>
    </source>
</evidence>
<dbReference type="EMBL" id="JAUIQD010000002">
    <property type="protein sequence ID" value="KAK3360484.1"/>
    <property type="molecule type" value="Genomic_DNA"/>
</dbReference>
<evidence type="ECO:0000313" key="2">
    <source>
        <dbReference type="EMBL" id="KAK3360484.1"/>
    </source>
</evidence>